<dbReference type="OrthoDB" id="9359997at2759"/>
<dbReference type="Gene3D" id="3.30.70.270">
    <property type="match status" value="1"/>
</dbReference>
<evidence type="ECO:0000256" key="6">
    <source>
        <dbReference type="ARBA" id="ARBA00022918"/>
    </source>
</evidence>
<dbReference type="GO" id="GO:0016787">
    <property type="term" value="F:hydrolase activity"/>
    <property type="evidence" value="ECO:0007669"/>
    <property type="project" value="UniProtKB-KW"/>
</dbReference>
<dbReference type="InterPro" id="IPR043128">
    <property type="entry name" value="Rev_trsase/Diguanyl_cyclase"/>
</dbReference>
<keyword evidence="1" id="KW-0808">Transferase</keyword>
<keyword evidence="6" id="KW-0695">RNA-directed DNA polymerase</keyword>
<name>A0A3M0KPG4_HIRRU</name>
<keyword evidence="4" id="KW-0255">Endonuclease</keyword>
<evidence type="ECO:0000259" key="7">
    <source>
        <dbReference type="PROSITE" id="PS50994"/>
    </source>
</evidence>
<evidence type="ECO:0000313" key="9">
    <source>
        <dbReference type="Proteomes" id="UP000269221"/>
    </source>
</evidence>
<gene>
    <name evidence="8" type="ORF">DUI87_07125</name>
</gene>
<evidence type="ECO:0000256" key="4">
    <source>
        <dbReference type="ARBA" id="ARBA00022759"/>
    </source>
</evidence>
<feature type="domain" description="Integrase catalytic" evidence="7">
    <location>
        <begin position="129"/>
        <end position="251"/>
    </location>
</feature>
<evidence type="ECO:0000256" key="3">
    <source>
        <dbReference type="ARBA" id="ARBA00022722"/>
    </source>
</evidence>
<dbReference type="Gene3D" id="3.30.420.10">
    <property type="entry name" value="Ribonuclease H-like superfamily/Ribonuclease H"/>
    <property type="match status" value="1"/>
</dbReference>
<dbReference type="InterPro" id="IPR036397">
    <property type="entry name" value="RNaseH_sf"/>
</dbReference>
<evidence type="ECO:0000256" key="2">
    <source>
        <dbReference type="ARBA" id="ARBA00022695"/>
    </source>
</evidence>
<dbReference type="InterPro" id="IPR043502">
    <property type="entry name" value="DNA/RNA_pol_sf"/>
</dbReference>
<dbReference type="InterPro" id="IPR001584">
    <property type="entry name" value="Integrase_cat-core"/>
</dbReference>
<keyword evidence="3" id="KW-0540">Nuclease</keyword>
<dbReference type="SUPFAM" id="SSF53098">
    <property type="entry name" value="Ribonuclease H-like"/>
    <property type="match status" value="1"/>
</dbReference>
<dbReference type="GO" id="GO:0004519">
    <property type="term" value="F:endonuclease activity"/>
    <property type="evidence" value="ECO:0007669"/>
    <property type="project" value="UniProtKB-KW"/>
</dbReference>
<dbReference type="InterPro" id="IPR012337">
    <property type="entry name" value="RNaseH-like_sf"/>
</dbReference>
<dbReference type="EMBL" id="QRBI01000104">
    <property type="protein sequence ID" value="RMC14946.1"/>
    <property type="molecule type" value="Genomic_DNA"/>
</dbReference>
<evidence type="ECO:0000256" key="5">
    <source>
        <dbReference type="ARBA" id="ARBA00022801"/>
    </source>
</evidence>
<keyword evidence="2" id="KW-0548">Nucleotidyltransferase</keyword>
<dbReference type="Proteomes" id="UP000269221">
    <property type="component" value="Unassembled WGS sequence"/>
</dbReference>
<dbReference type="GO" id="GO:0015074">
    <property type="term" value="P:DNA integration"/>
    <property type="evidence" value="ECO:0007669"/>
    <property type="project" value="InterPro"/>
</dbReference>
<reference evidence="8 9" key="1">
    <citation type="submission" date="2018-07" db="EMBL/GenBank/DDBJ databases">
        <title>A high quality draft genome assembly of the barn swallow (H. rustica rustica).</title>
        <authorList>
            <person name="Formenti G."/>
            <person name="Chiara M."/>
            <person name="Poveda L."/>
            <person name="Francoijs K.-J."/>
            <person name="Bonisoli-Alquati A."/>
            <person name="Canova L."/>
            <person name="Gianfranceschi L."/>
            <person name="Horner D.S."/>
            <person name="Saino N."/>
        </authorList>
    </citation>
    <scope>NUCLEOTIDE SEQUENCE [LARGE SCALE GENOMIC DNA]</scope>
    <source>
        <strain evidence="8">Chelidonia</strain>
        <tissue evidence="8">Blood</tissue>
    </source>
</reference>
<dbReference type="PANTHER" id="PTHR41694:SF3">
    <property type="entry name" value="RNA-DIRECTED DNA POLYMERASE-RELATED"/>
    <property type="match status" value="1"/>
</dbReference>
<sequence>MDDVEQLQVLLLGAPVVEHQRTVKAADQELRKLCLDSIGSQREGINMLSEIFNTRINYSDKEENCSIKVAIDKQLEETSEENKGFSSGVRLPWTPGVEGRCGHFGFHILRVRTCVPSPILAQNIVMARLDIRPHKVKSGFELQEDKVQRMPPWRYLGLEIGKRTIVPQKLEIKAKIQTLADVHQLCGALNLGEKTLDAIKHLIQAFSFMGHPKRIKTDNGPAYRSKEFCSFLQQWGVGHKTGIPHSQQAKL</sequence>
<proteinExistence type="predicted"/>
<dbReference type="PANTHER" id="PTHR41694">
    <property type="entry name" value="ENDOGENOUS RETROVIRUS GROUP K MEMBER POL PROTEIN"/>
    <property type="match status" value="1"/>
</dbReference>
<keyword evidence="9" id="KW-1185">Reference proteome</keyword>
<keyword evidence="5" id="KW-0378">Hydrolase</keyword>
<dbReference type="GO" id="GO:0035613">
    <property type="term" value="F:RNA stem-loop binding"/>
    <property type="evidence" value="ECO:0007669"/>
    <property type="project" value="TreeGrafter"/>
</dbReference>
<dbReference type="AlphaFoldDB" id="A0A3M0KPG4"/>
<dbReference type="SUPFAM" id="SSF56672">
    <property type="entry name" value="DNA/RNA polymerases"/>
    <property type="match status" value="1"/>
</dbReference>
<dbReference type="Pfam" id="PF00665">
    <property type="entry name" value="rve"/>
    <property type="match status" value="1"/>
</dbReference>
<evidence type="ECO:0000313" key="8">
    <source>
        <dbReference type="EMBL" id="RMC14946.1"/>
    </source>
</evidence>
<evidence type="ECO:0000256" key="1">
    <source>
        <dbReference type="ARBA" id="ARBA00022679"/>
    </source>
</evidence>
<accession>A0A3M0KPG4</accession>
<dbReference type="PROSITE" id="PS50994">
    <property type="entry name" value="INTEGRASE"/>
    <property type="match status" value="1"/>
</dbReference>
<protein>
    <recommendedName>
        <fullName evidence="7">Integrase catalytic domain-containing protein</fullName>
    </recommendedName>
</protein>
<comment type="caution">
    <text evidence="8">The sequence shown here is derived from an EMBL/GenBank/DDBJ whole genome shotgun (WGS) entry which is preliminary data.</text>
</comment>
<dbReference type="GO" id="GO:0003964">
    <property type="term" value="F:RNA-directed DNA polymerase activity"/>
    <property type="evidence" value="ECO:0007669"/>
    <property type="project" value="UniProtKB-KW"/>
</dbReference>
<organism evidence="8 9">
    <name type="scientific">Hirundo rustica rustica</name>
    <dbReference type="NCBI Taxonomy" id="333673"/>
    <lineage>
        <taxon>Eukaryota</taxon>
        <taxon>Metazoa</taxon>
        <taxon>Chordata</taxon>
        <taxon>Craniata</taxon>
        <taxon>Vertebrata</taxon>
        <taxon>Euteleostomi</taxon>
        <taxon>Archelosauria</taxon>
        <taxon>Archosauria</taxon>
        <taxon>Dinosauria</taxon>
        <taxon>Saurischia</taxon>
        <taxon>Theropoda</taxon>
        <taxon>Coelurosauria</taxon>
        <taxon>Aves</taxon>
        <taxon>Neognathae</taxon>
        <taxon>Neoaves</taxon>
        <taxon>Telluraves</taxon>
        <taxon>Australaves</taxon>
        <taxon>Passeriformes</taxon>
        <taxon>Sylvioidea</taxon>
        <taxon>Hirundinidae</taxon>
        <taxon>Hirundo</taxon>
    </lineage>
</organism>